<dbReference type="EMBL" id="KZ678131">
    <property type="protein sequence ID" value="PSN71436.1"/>
    <property type="molecule type" value="Genomic_DNA"/>
</dbReference>
<dbReference type="Pfam" id="PF04828">
    <property type="entry name" value="GFA"/>
    <property type="match status" value="1"/>
</dbReference>
<dbReference type="STRING" id="1448308.A0A2T2P1P9"/>
<dbReference type="SUPFAM" id="SSF51316">
    <property type="entry name" value="Mss4-like"/>
    <property type="match status" value="1"/>
</dbReference>
<keyword evidence="6" id="KW-1185">Reference proteome</keyword>
<evidence type="ECO:0000313" key="6">
    <source>
        <dbReference type="Proteomes" id="UP000240883"/>
    </source>
</evidence>
<gene>
    <name evidence="5" type="ORF">BS50DRAFT_631389</name>
</gene>
<keyword evidence="3" id="KW-0862">Zinc</keyword>
<dbReference type="Gene3D" id="2.170.150.70">
    <property type="match status" value="1"/>
</dbReference>
<dbReference type="InterPro" id="IPR006913">
    <property type="entry name" value="CENP-V/GFA"/>
</dbReference>
<protein>
    <recommendedName>
        <fullName evidence="4">CENP-V/GFA domain-containing protein</fullName>
    </recommendedName>
</protein>
<dbReference type="GO" id="GO:0016846">
    <property type="term" value="F:carbon-sulfur lyase activity"/>
    <property type="evidence" value="ECO:0007669"/>
    <property type="project" value="InterPro"/>
</dbReference>
<keyword evidence="2" id="KW-0479">Metal-binding</keyword>
<evidence type="ECO:0000256" key="2">
    <source>
        <dbReference type="ARBA" id="ARBA00022723"/>
    </source>
</evidence>
<proteinExistence type="inferred from homology"/>
<evidence type="ECO:0000256" key="3">
    <source>
        <dbReference type="ARBA" id="ARBA00022833"/>
    </source>
</evidence>
<reference evidence="5 6" key="1">
    <citation type="journal article" date="2018" name="Front. Microbiol.">
        <title>Genome-Wide Analysis of Corynespora cassiicola Leaf Fall Disease Putative Effectors.</title>
        <authorList>
            <person name="Lopez D."/>
            <person name="Ribeiro S."/>
            <person name="Label P."/>
            <person name="Fumanal B."/>
            <person name="Venisse J.S."/>
            <person name="Kohler A."/>
            <person name="de Oliveira R.R."/>
            <person name="Labutti K."/>
            <person name="Lipzen A."/>
            <person name="Lail K."/>
            <person name="Bauer D."/>
            <person name="Ohm R.A."/>
            <person name="Barry K.W."/>
            <person name="Spatafora J."/>
            <person name="Grigoriev I.V."/>
            <person name="Martin F.M."/>
            <person name="Pujade-Renaud V."/>
        </authorList>
    </citation>
    <scope>NUCLEOTIDE SEQUENCE [LARGE SCALE GENOMIC DNA]</scope>
    <source>
        <strain evidence="5 6">Philippines</strain>
    </source>
</reference>
<dbReference type="PROSITE" id="PS51891">
    <property type="entry name" value="CENP_V_GFA"/>
    <property type="match status" value="1"/>
</dbReference>
<evidence type="ECO:0000259" key="4">
    <source>
        <dbReference type="PROSITE" id="PS51891"/>
    </source>
</evidence>
<organism evidence="5 6">
    <name type="scientific">Corynespora cassiicola Philippines</name>
    <dbReference type="NCBI Taxonomy" id="1448308"/>
    <lineage>
        <taxon>Eukaryota</taxon>
        <taxon>Fungi</taxon>
        <taxon>Dikarya</taxon>
        <taxon>Ascomycota</taxon>
        <taxon>Pezizomycotina</taxon>
        <taxon>Dothideomycetes</taxon>
        <taxon>Pleosporomycetidae</taxon>
        <taxon>Pleosporales</taxon>
        <taxon>Corynesporascaceae</taxon>
        <taxon>Corynespora</taxon>
    </lineage>
</organism>
<dbReference type="InterPro" id="IPR052355">
    <property type="entry name" value="CENP-V-like"/>
</dbReference>
<dbReference type="Proteomes" id="UP000240883">
    <property type="component" value="Unassembled WGS sequence"/>
</dbReference>
<dbReference type="GO" id="GO:0046872">
    <property type="term" value="F:metal ion binding"/>
    <property type="evidence" value="ECO:0007669"/>
    <property type="project" value="UniProtKB-KW"/>
</dbReference>
<dbReference type="InterPro" id="IPR011057">
    <property type="entry name" value="Mss4-like_sf"/>
</dbReference>
<comment type="similarity">
    <text evidence="1">Belongs to the Gfa family.</text>
</comment>
<dbReference type="PANTHER" id="PTHR28620:SF1">
    <property type="entry name" value="CENP-V_GFA DOMAIN-CONTAINING PROTEIN"/>
    <property type="match status" value="1"/>
</dbReference>
<accession>A0A2T2P1P9</accession>
<evidence type="ECO:0000313" key="5">
    <source>
        <dbReference type="EMBL" id="PSN71436.1"/>
    </source>
</evidence>
<feature type="domain" description="CENP-V/GFA" evidence="4">
    <location>
        <begin position="7"/>
        <end position="160"/>
    </location>
</feature>
<dbReference type="OrthoDB" id="3930719at2759"/>
<evidence type="ECO:0000256" key="1">
    <source>
        <dbReference type="ARBA" id="ARBA00005495"/>
    </source>
</evidence>
<name>A0A2T2P1P9_CORCC</name>
<sequence>MSSTKVHHGGCHCGKVKYQIRLTFPPINKAGAESIRIYKCNCTLCQKMAFFHVRPMSITDDFVLTSPSTIEELGDYRTNTGKIGWYYCKDCGCRAFAMGGEWFEEEVDADEWAGRERGSGELQRVWKSKGRNMIIKTDGKDENKFYHYLSVNAVTLEPGDGVDLREWHEKGWVFYVENRLKSGGTNIRFGEPHFGGCY</sequence>
<dbReference type="AlphaFoldDB" id="A0A2T2P1P9"/>
<dbReference type="PANTHER" id="PTHR28620">
    <property type="entry name" value="CENTROMERE PROTEIN V"/>
    <property type="match status" value="1"/>
</dbReference>